<organism evidence="1 2">
    <name type="scientific">Candidatus Scatocola faecipullorum</name>
    <dbReference type="NCBI Taxonomy" id="2840917"/>
    <lineage>
        <taxon>Bacteria</taxon>
        <taxon>Pseudomonadati</taxon>
        <taxon>Pseudomonadota</taxon>
        <taxon>Alphaproteobacteria</taxon>
        <taxon>Rhodospirillales</taxon>
        <taxon>Rhodospirillaceae</taxon>
        <taxon>Rhodospirillaceae incertae sedis</taxon>
        <taxon>Candidatus Scatocola</taxon>
    </lineage>
</organism>
<dbReference type="Proteomes" id="UP000824107">
    <property type="component" value="Unassembled WGS sequence"/>
</dbReference>
<comment type="caution">
    <text evidence="1">The sequence shown here is derived from an EMBL/GenBank/DDBJ whole genome shotgun (WGS) entry which is preliminary data.</text>
</comment>
<dbReference type="EMBL" id="DVNC01000008">
    <property type="protein sequence ID" value="HIU52574.1"/>
    <property type="molecule type" value="Genomic_DNA"/>
</dbReference>
<protein>
    <recommendedName>
        <fullName evidence="3">RHS repeat protein</fullName>
    </recommendedName>
</protein>
<proteinExistence type="predicted"/>
<dbReference type="AlphaFoldDB" id="A0A9D1M2Q3"/>
<reference evidence="1" key="2">
    <citation type="journal article" date="2021" name="PeerJ">
        <title>Extensive microbial diversity within the chicken gut microbiome revealed by metagenomics and culture.</title>
        <authorList>
            <person name="Gilroy R."/>
            <person name="Ravi A."/>
            <person name="Getino M."/>
            <person name="Pursley I."/>
            <person name="Horton D.L."/>
            <person name="Alikhan N.F."/>
            <person name="Baker D."/>
            <person name="Gharbi K."/>
            <person name="Hall N."/>
            <person name="Watson M."/>
            <person name="Adriaenssens E.M."/>
            <person name="Foster-Nyarko E."/>
            <person name="Jarju S."/>
            <person name="Secka A."/>
            <person name="Antonio M."/>
            <person name="Oren A."/>
            <person name="Chaudhuri R.R."/>
            <person name="La Ragione R."/>
            <person name="Hildebrand F."/>
            <person name="Pallen M.J."/>
        </authorList>
    </citation>
    <scope>NUCLEOTIDE SEQUENCE</scope>
    <source>
        <strain evidence="1">ChiW3-316</strain>
    </source>
</reference>
<accession>A0A9D1M2Q3</accession>
<sequence length="233" mass="27264">MSAANFAFIAVVNMMLQQRRAAEERARREAKERAWIEQETAEYNRIKESALKKSSEPEKVLATYSNGQVKEKNAYGYHYEYYEDGKTKSVTNVTGTIQEYDEEGTLRREFIPYGGEYIYDSLGRLIKEKDSLGAKEYFYYGDSHCKEHVIVKDETDEITSYRHLTKEGRDNTEDYLHRLEKIKRLKDIVAKKYGREEDKDGNVSYDMTKDTSKGSVLTFKDRMLARVKEAFEK</sequence>
<name>A0A9D1M2Q3_9PROT</name>
<gene>
    <name evidence="1" type="ORF">IAD20_00665</name>
</gene>
<evidence type="ECO:0000313" key="2">
    <source>
        <dbReference type="Proteomes" id="UP000824107"/>
    </source>
</evidence>
<reference evidence="1" key="1">
    <citation type="submission" date="2020-10" db="EMBL/GenBank/DDBJ databases">
        <authorList>
            <person name="Gilroy R."/>
        </authorList>
    </citation>
    <scope>NUCLEOTIDE SEQUENCE</scope>
    <source>
        <strain evidence="1">ChiW3-316</strain>
    </source>
</reference>
<evidence type="ECO:0008006" key="3">
    <source>
        <dbReference type="Google" id="ProtNLM"/>
    </source>
</evidence>
<evidence type="ECO:0000313" key="1">
    <source>
        <dbReference type="EMBL" id="HIU52574.1"/>
    </source>
</evidence>